<dbReference type="PROSITE" id="PS50106">
    <property type="entry name" value="PDZ"/>
    <property type="match status" value="1"/>
</dbReference>
<dbReference type="Pfam" id="PF13365">
    <property type="entry name" value="Trypsin_2"/>
    <property type="match status" value="1"/>
</dbReference>
<dbReference type="InterPro" id="IPR001940">
    <property type="entry name" value="Peptidase_S1C"/>
</dbReference>
<dbReference type="GO" id="GO:0006515">
    <property type="term" value="P:protein quality control for misfolded or incompletely synthesized proteins"/>
    <property type="evidence" value="ECO:0007669"/>
    <property type="project" value="TreeGrafter"/>
</dbReference>
<dbReference type="InterPro" id="IPR036034">
    <property type="entry name" value="PDZ_sf"/>
</dbReference>
<dbReference type="InterPro" id="IPR011783">
    <property type="entry name" value="Pept_S1C_DegS"/>
</dbReference>
<feature type="active site" description="Charge relay system" evidence="5">
    <location>
        <position position="100"/>
    </location>
</feature>
<dbReference type="NCBIfam" id="TIGR02038">
    <property type="entry name" value="protease_degS"/>
    <property type="match status" value="1"/>
</dbReference>
<feature type="domain" description="PDZ" evidence="6">
    <location>
        <begin position="255"/>
        <end position="322"/>
    </location>
</feature>
<feature type="active site" description="Charge relay system" evidence="5">
    <location>
        <position position="130"/>
    </location>
</feature>
<evidence type="ECO:0000256" key="5">
    <source>
        <dbReference type="PIRSR" id="PIRSR611783-1"/>
    </source>
</evidence>
<dbReference type="SUPFAM" id="SSF50494">
    <property type="entry name" value="Trypsin-like serine proteases"/>
    <property type="match status" value="1"/>
</dbReference>
<keyword evidence="4" id="KW-0720">Serine protease</keyword>
<dbReference type="AlphaFoldDB" id="A0A841GC58"/>
<protein>
    <submittedName>
        <fullName evidence="7">Serine protease DegS</fullName>
        <ecNumber evidence="7">3.4.21.-</ecNumber>
    </submittedName>
</protein>
<dbReference type="GO" id="GO:0004252">
    <property type="term" value="F:serine-type endopeptidase activity"/>
    <property type="evidence" value="ECO:0007669"/>
    <property type="project" value="InterPro"/>
</dbReference>
<dbReference type="FunFam" id="2.40.10.10:FF:000001">
    <property type="entry name" value="Periplasmic serine protease DegS"/>
    <property type="match status" value="1"/>
</dbReference>
<evidence type="ECO:0000313" key="8">
    <source>
        <dbReference type="Proteomes" id="UP000585721"/>
    </source>
</evidence>
<reference evidence="7 8" key="1">
    <citation type="submission" date="2020-08" db="EMBL/GenBank/DDBJ databases">
        <title>Genomic Encyclopedia of Type Strains, Phase IV (KMG-IV): sequencing the most valuable type-strain genomes for metagenomic binning, comparative biology and taxonomic classification.</title>
        <authorList>
            <person name="Goeker M."/>
        </authorList>
    </citation>
    <scope>NUCLEOTIDE SEQUENCE [LARGE SCALE GENOMIC DNA]</scope>
    <source>
        <strain evidence="7 8">DSM 22975</strain>
    </source>
</reference>
<dbReference type="InterPro" id="IPR001478">
    <property type="entry name" value="PDZ"/>
</dbReference>
<comment type="similarity">
    <text evidence="1">Belongs to the peptidase S1C family.</text>
</comment>
<name>A0A841GC58_9GAMM</name>
<evidence type="ECO:0000313" key="7">
    <source>
        <dbReference type="EMBL" id="MBB6056748.1"/>
    </source>
</evidence>
<evidence type="ECO:0000259" key="6">
    <source>
        <dbReference type="PROSITE" id="PS50106"/>
    </source>
</evidence>
<dbReference type="Proteomes" id="UP000585721">
    <property type="component" value="Unassembled WGS sequence"/>
</dbReference>
<proteinExistence type="inferred from homology"/>
<gene>
    <name evidence="7" type="ORF">HNR75_002687</name>
</gene>
<dbReference type="GO" id="GO:0042597">
    <property type="term" value="C:periplasmic space"/>
    <property type="evidence" value="ECO:0007669"/>
    <property type="project" value="TreeGrafter"/>
</dbReference>
<evidence type="ECO:0000256" key="1">
    <source>
        <dbReference type="ARBA" id="ARBA00010541"/>
    </source>
</evidence>
<dbReference type="Gene3D" id="2.40.10.10">
    <property type="entry name" value="Trypsin-like serine proteases"/>
    <property type="match status" value="2"/>
</dbReference>
<dbReference type="Pfam" id="PF13180">
    <property type="entry name" value="PDZ_2"/>
    <property type="match status" value="1"/>
</dbReference>
<dbReference type="SUPFAM" id="SSF50156">
    <property type="entry name" value="PDZ domain-like"/>
    <property type="match status" value="1"/>
</dbReference>
<evidence type="ECO:0000256" key="2">
    <source>
        <dbReference type="ARBA" id="ARBA00022670"/>
    </source>
</evidence>
<dbReference type="PANTHER" id="PTHR22939:SF101">
    <property type="entry name" value="PERIPLASMIC PH-DEPENDENT SERINE ENDOPROTEASE DEGQ"/>
    <property type="match status" value="1"/>
</dbReference>
<keyword evidence="2 7" id="KW-0645">Protease</keyword>
<dbReference type="SMART" id="SM00228">
    <property type="entry name" value="PDZ"/>
    <property type="match status" value="1"/>
</dbReference>
<keyword evidence="8" id="KW-1185">Reference proteome</keyword>
<sequence>MWIAALRYIGKAVLLGLLLAGLLLWVPSFRQYFSFDNIDPRDAPPLSYAYAASRAGPAVVNIYTRSFQQSALNDNRELVPQSLGSGVIMLRKGYVLTNFHVISDADQIIVALQDGRVLNAELVGVDVPTDLAVLSISADNLPEIPQDPELSPLVGDVVLAIGNPYNVGQTITQGIISATGRIGLSTMGPDSNGRQDLLQTDAAINTGNSGGALVNTRGELVGINAGAYHLGTSQEGYGINFAIPYRLAKRIMDELIAHGRVKRGYVGISSVQIDSVTAKLQDAEVTHGLIIENMDSAGPAVKGGLKRGDMLLRINDKPINNVRDAMDIIAEMPPGTKARFTVLRNGKQLVCTITVEEDLRFSKLKNN</sequence>
<evidence type="ECO:0000256" key="3">
    <source>
        <dbReference type="ARBA" id="ARBA00022801"/>
    </source>
</evidence>
<dbReference type="PRINTS" id="PR00834">
    <property type="entry name" value="PROTEASES2C"/>
</dbReference>
<evidence type="ECO:0000256" key="4">
    <source>
        <dbReference type="ARBA" id="ARBA00022825"/>
    </source>
</evidence>
<comment type="caution">
    <text evidence="7">The sequence shown here is derived from an EMBL/GenBank/DDBJ whole genome shotgun (WGS) entry which is preliminary data.</text>
</comment>
<keyword evidence="3 7" id="KW-0378">Hydrolase</keyword>
<feature type="active site" description="Charge relay system" evidence="5">
    <location>
        <position position="209"/>
    </location>
</feature>
<dbReference type="RefSeq" id="WP_188027460.1">
    <property type="nucleotide sequence ID" value="NZ_JACHGR010000009.1"/>
</dbReference>
<dbReference type="Gene3D" id="2.30.42.10">
    <property type="match status" value="1"/>
</dbReference>
<dbReference type="InterPro" id="IPR009003">
    <property type="entry name" value="Peptidase_S1_PA"/>
</dbReference>
<dbReference type="EMBL" id="JACHGR010000009">
    <property type="protein sequence ID" value="MBB6056748.1"/>
    <property type="molecule type" value="Genomic_DNA"/>
</dbReference>
<dbReference type="EC" id="3.4.21.-" evidence="7"/>
<dbReference type="PANTHER" id="PTHR22939">
    <property type="entry name" value="SERINE PROTEASE FAMILY S1C HTRA-RELATED"/>
    <property type="match status" value="1"/>
</dbReference>
<accession>A0A841GC58</accession>
<organism evidence="7 8">
    <name type="scientific">Tolumonas osonensis</name>
    <dbReference type="NCBI Taxonomy" id="675874"/>
    <lineage>
        <taxon>Bacteria</taxon>
        <taxon>Pseudomonadati</taxon>
        <taxon>Pseudomonadota</taxon>
        <taxon>Gammaproteobacteria</taxon>
        <taxon>Aeromonadales</taxon>
        <taxon>Aeromonadaceae</taxon>
        <taxon>Tolumonas</taxon>
    </lineage>
</organism>
<dbReference type="InterPro" id="IPR043504">
    <property type="entry name" value="Peptidase_S1_PA_chymotrypsin"/>
</dbReference>